<gene>
    <name evidence="2" type="ORF">JCM21738_1838</name>
</gene>
<dbReference type="AlphaFoldDB" id="W4RNA2"/>
<organism evidence="2 3">
    <name type="scientific">Mesobacillus boroniphilus JCM 21738</name>
    <dbReference type="NCBI Taxonomy" id="1294265"/>
    <lineage>
        <taxon>Bacteria</taxon>
        <taxon>Bacillati</taxon>
        <taxon>Bacillota</taxon>
        <taxon>Bacilli</taxon>
        <taxon>Bacillales</taxon>
        <taxon>Bacillaceae</taxon>
        <taxon>Mesobacillus</taxon>
    </lineage>
</organism>
<dbReference type="Proteomes" id="UP000018949">
    <property type="component" value="Unassembled WGS sequence"/>
</dbReference>
<dbReference type="InterPro" id="IPR009293">
    <property type="entry name" value="UPF0478"/>
</dbReference>
<dbReference type="PANTHER" id="PTHR40070:SF1">
    <property type="entry name" value="UPF0478 PROTEIN YTXG"/>
    <property type="match status" value="1"/>
</dbReference>
<keyword evidence="1" id="KW-1133">Transmembrane helix</keyword>
<evidence type="ECO:0000313" key="3">
    <source>
        <dbReference type="Proteomes" id="UP000018949"/>
    </source>
</evidence>
<proteinExistence type="predicted"/>
<reference evidence="2 3" key="1">
    <citation type="submission" date="2013-12" db="EMBL/GenBank/DDBJ databases">
        <title>NBRP : Genome information of microbial organism related human and environment.</title>
        <authorList>
            <person name="Hattori M."/>
            <person name="Oshima K."/>
            <person name="Inaba H."/>
            <person name="Suda W."/>
            <person name="Sakamoto M."/>
            <person name="Iino T."/>
            <person name="Kitahara M."/>
            <person name="Oshida Y."/>
            <person name="Iida T."/>
            <person name="Kudo T."/>
            <person name="Itoh T."/>
            <person name="Ahmed I."/>
            <person name="Ohkuma M."/>
        </authorList>
    </citation>
    <scope>NUCLEOTIDE SEQUENCE [LARGE SCALE GENOMIC DNA]</scope>
    <source>
        <strain evidence="2 3">JCM 21738</strain>
    </source>
</reference>
<keyword evidence="1" id="KW-0812">Transmembrane</keyword>
<evidence type="ECO:0000256" key="1">
    <source>
        <dbReference type="SAM" id="Phobius"/>
    </source>
</evidence>
<dbReference type="PANTHER" id="PTHR40070">
    <property type="entry name" value="UPF0478 PROTEIN YTXG"/>
    <property type="match status" value="1"/>
</dbReference>
<dbReference type="EMBL" id="BAUW01000016">
    <property type="protein sequence ID" value="GAE45069.1"/>
    <property type="molecule type" value="Genomic_DNA"/>
</dbReference>
<accession>W4RNA2</accession>
<dbReference type="eggNOG" id="COG4768">
    <property type="taxonomic scope" value="Bacteria"/>
</dbReference>
<keyword evidence="1" id="KW-0472">Membrane</keyword>
<evidence type="ECO:0000313" key="2">
    <source>
        <dbReference type="EMBL" id="GAE45069.1"/>
    </source>
</evidence>
<feature type="transmembrane region" description="Helical" evidence="1">
    <location>
        <begin position="6"/>
        <end position="23"/>
    </location>
</feature>
<name>W4RNA2_9BACI</name>
<keyword evidence="3" id="KW-1185">Reference proteome</keyword>
<protein>
    <submittedName>
        <fullName evidence="2">Uncharacterized protein</fullName>
    </submittedName>
</protein>
<sequence>MIIVYISIAVIVAALGYLGYVVYKTYKDVKPTIDSLQETATRVQNKTNAIKEETDSLKFKQQKLMTDFEKKKKAVNTVVFSVKQTPVEFKNALVAKPVAELEQKFKARQWNRKRLDQPRQALEGLTVKSFFDFIARTEVSRGSRRGS</sequence>
<comment type="caution">
    <text evidence="2">The sequence shown here is derived from an EMBL/GenBank/DDBJ whole genome shotgun (WGS) entry which is preliminary data.</text>
</comment>
<dbReference type="RefSeq" id="WP_023625592.1">
    <property type="nucleotide sequence ID" value="NZ_BAUW01000016.1"/>
</dbReference>
<dbReference type="Pfam" id="PF06103">
    <property type="entry name" value="DUF948"/>
    <property type="match status" value="1"/>
</dbReference>